<evidence type="ECO:0000256" key="5">
    <source>
        <dbReference type="ARBA" id="ARBA00022475"/>
    </source>
</evidence>
<evidence type="ECO:0000256" key="8">
    <source>
        <dbReference type="ARBA" id="ARBA00022927"/>
    </source>
</evidence>
<gene>
    <name evidence="13" type="primary">flhB</name>
    <name evidence="15" type="ORF">DFP79_1945</name>
</gene>
<keyword evidence="4 13" id="KW-0813">Transport</keyword>
<keyword evidence="5 13" id="KW-1003">Cell membrane</keyword>
<dbReference type="FunFam" id="3.40.1690.10:FF:000001">
    <property type="entry name" value="Flagellar biosynthetic protein FlhB"/>
    <property type="match status" value="1"/>
</dbReference>
<comment type="caution">
    <text evidence="15">The sequence shown here is derived from an EMBL/GenBank/DDBJ whole genome shotgun (WGS) entry which is preliminary data.</text>
</comment>
<dbReference type="PANTHER" id="PTHR30531">
    <property type="entry name" value="FLAGELLAR BIOSYNTHETIC PROTEIN FLHB"/>
    <property type="match status" value="1"/>
</dbReference>
<evidence type="ECO:0000256" key="2">
    <source>
        <dbReference type="ARBA" id="ARBA00010690"/>
    </source>
</evidence>
<keyword evidence="9 13" id="KW-1133">Transmembrane helix</keyword>
<keyword evidence="16" id="KW-1185">Reference proteome</keyword>
<evidence type="ECO:0000256" key="13">
    <source>
        <dbReference type="RuleBase" id="RU364091"/>
    </source>
</evidence>
<keyword evidence="10 13" id="KW-0472">Membrane</keyword>
<dbReference type="InterPro" id="IPR006136">
    <property type="entry name" value="FlhB"/>
</dbReference>
<evidence type="ECO:0000256" key="10">
    <source>
        <dbReference type="ARBA" id="ARBA00023136"/>
    </source>
</evidence>
<dbReference type="EMBL" id="SNXC01000011">
    <property type="protein sequence ID" value="TDO98304.1"/>
    <property type="molecule type" value="Genomic_DNA"/>
</dbReference>
<keyword evidence="8 13" id="KW-0653">Protein transport</keyword>
<organism evidence="15 16">
    <name type="scientific">Marinomonas balearica</name>
    <dbReference type="NCBI Taxonomy" id="491947"/>
    <lineage>
        <taxon>Bacteria</taxon>
        <taxon>Pseudomonadati</taxon>
        <taxon>Pseudomonadota</taxon>
        <taxon>Gammaproteobacteria</taxon>
        <taxon>Oceanospirillales</taxon>
        <taxon>Oceanospirillaceae</taxon>
        <taxon>Marinomonas</taxon>
    </lineage>
</organism>
<dbReference type="NCBIfam" id="TIGR00328">
    <property type="entry name" value="flhB"/>
    <property type="match status" value="1"/>
</dbReference>
<feature type="region of interest" description="Disordered" evidence="14">
    <location>
        <begin position="1"/>
        <end position="25"/>
    </location>
</feature>
<protein>
    <recommendedName>
        <fullName evidence="3 13">Flagellar biosynthetic protein FlhB</fullName>
    </recommendedName>
</protein>
<dbReference type="SUPFAM" id="SSF160544">
    <property type="entry name" value="EscU C-terminal domain-like"/>
    <property type="match status" value="1"/>
</dbReference>
<keyword evidence="7 13" id="KW-1005">Bacterial flagellum biogenesis</keyword>
<sequence>MAENEDGSEKTEDASSKKLDQAREKGNLARSRDLSSAALLIVAATTLYMTGTLLANDLANVFLFNFSIARSDIFDQAKMIFHLYESGVSMIDSLVVFMSVVAVAGIVGSVAMGGFNFTWEPLVPKFSKMNPIAGIKRMFSVQSLVELVKSVLKVLLAGSIATFVIMHFLPEIYGLTFENIQSAIEHGLEIIMWAFIFVSLSLVAIAAIDVPYQIWKHSNDLKMTKQEVKDEHKQAEGDPQVKGRIRQLQQQAAMRRMMSDVPQADVIITNPTHFSVALKYEQNGSQAPIMLAKGGDFIALKIREIGNFYDIPVIQSPELTRAIYKHTEIGEEIPEGLFQVVAQLLAYVYQLKNGNQNKSNSMPEFEVPQDYRWDGQK</sequence>
<dbReference type="Gene3D" id="6.10.250.2080">
    <property type="match status" value="1"/>
</dbReference>
<keyword evidence="15" id="KW-0282">Flagellum</keyword>
<feature type="transmembrane region" description="Helical" evidence="13">
    <location>
        <begin position="34"/>
        <end position="55"/>
    </location>
</feature>
<keyword evidence="15" id="KW-0969">Cilium</keyword>
<dbReference type="RefSeq" id="WP_133503727.1">
    <property type="nucleotide sequence ID" value="NZ_SNXC01000011.1"/>
</dbReference>
<evidence type="ECO:0000313" key="16">
    <source>
        <dbReference type="Proteomes" id="UP000294656"/>
    </source>
</evidence>
<dbReference type="Pfam" id="PF01312">
    <property type="entry name" value="Bac_export_2"/>
    <property type="match status" value="1"/>
</dbReference>
<evidence type="ECO:0000256" key="11">
    <source>
        <dbReference type="ARBA" id="ARBA00023225"/>
    </source>
</evidence>
<keyword evidence="15" id="KW-0966">Cell projection</keyword>
<evidence type="ECO:0000256" key="1">
    <source>
        <dbReference type="ARBA" id="ARBA00004651"/>
    </source>
</evidence>
<accession>A0A4R6MA48</accession>
<keyword evidence="11 13" id="KW-1006">Bacterial flagellum protein export</keyword>
<evidence type="ECO:0000256" key="12">
    <source>
        <dbReference type="ARBA" id="ARBA00025078"/>
    </source>
</evidence>
<dbReference type="InterPro" id="IPR029025">
    <property type="entry name" value="T3SS_substrate_exporter_C"/>
</dbReference>
<dbReference type="AlphaFoldDB" id="A0A4R6MA48"/>
<dbReference type="OrthoDB" id="9807950at2"/>
<dbReference type="PRINTS" id="PR00950">
    <property type="entry name" value="TYPE3IMSPROT"/>
</dbReference>
<feature type="compositionally biased region" description="Basic and acidic residues" evidence="14">
    <location>
        <begin position="7"/>
        <end position="25"/>
    </location>
</feature>
<comment type="function">
    <text evidence="12 13">Required for formation of the rod structure in the basal body of the flagellar apparatus. Together with FliI and FliH, may constitute the export apparatus of flagellin.</text>
</comment>
<proteinExistence type="inferred from homology"/>
<feature type="transmembrane region" description="Helical" evidence="13">
    <location>
        <begin position="94"/>
        <end position="119"/>
    </location>
</feature>
<dbReference type="Gene3D" id="3.40.1690.10">
    <property type="entry name" value="secretion proteins EscU"/>
    <property type="match status" value="1"/>
</dbReference>
<dbReference type="Proteomes" id="UP000294656">
    <property type="component" value="Unassembled WGS sequence"/>
</dbReference>
<dbReference type="GO" id="GO:0009306">
    <property type="term" value="P:protein secretion"/>
    <property type="evidence" value="ECO:0007669"/>
    <property type="project" value="InterPro"/>
</dbReference>
<evidence type="ECO:0000256" key="14">
    <source>
        <dbReference type="SAM" id="MobiDB-lite"/>
    </source>
</evidence>
<feature type="transmembrane region" description="Helical" evidence="13">
    <location>
        <begin position="190"/>
        <end position="215"/>
    </location>
</feature>
<feature type="transmembrane region" description="Helical" evidence="13">
    <location>
        <begin position="151"/>
        <end position="170"/>
    </location>
</feature>
<keyword evidence="6 13" id="KW-0812">Transmembrane</keyword>
<name>A0A4R6MA48_9GAMM</name>
<dbReference type="GO" id="GO:0005886">
    <property type="term" value="C:plasma membrane"/>
    <property type="evidence" value="ECO:0007669"/>
    <property type="project" value="UniProtKB-SubCell"/>
</dbReference>
<dbReference type="PANTHER" id="PTHR30531:SF12">
    <property type="entry name" value="FLAGELLAR BIOSYNTHETIC PROTEIN FLHB"/>
    <property type="match status" value="1"/>
</dbReference>
<evidence type="ECO:0000256" key="6">
    <source>
        <dbReference type="ARBA" id="ARBA00022692"/>
    </source>
</evidence>
<evidence type="ECO:0000256" key="7">
    <source>
        <dbReference type="ARBA" id="ARBA00022795"/>
    </source>
</evidence>
<evidence type="ECO:0000256" key="9">
    <source>
        <dbReference type="ARBA" id="ARBA00022989"/>
    </source>
</evidence>
<evidence type="ECO:0000256" key="3">
    <source>
        <dbReference type="ARBA" id="ARBA00021622"/>
    </source>
</evidence>
<comment type="similarity">
    <text evidence="2 13">Belongs to the type III secretion exporter family.</text>
</comment>
<comment type="subcellular location">
    <subcellularLocation>
        <location evidence="1">Cell membrane</location>
        <topology evidence="1">Multi-pass membrane protein</topology>
    </subcellularLocation>
</comment>
<evidence type="ECO:0000313" key="15">
    <source>
        <dbReference type="EMBL" id="TDO98304.1"/>
    </source>
</evidence>
<reference evidence="15 16" key="1">
    <citation type="submission" date="2019-03" db="EMBL/GenBank/DDBJ databases">
        <title>Genomic Encyclopedia of Type Strains, Phase III (KMG-III): the genomes of soil and plant-associated and newly described type strains.</title>
        <authorList>
            <person name="Whitman W."/>
        </authorList>
    </citation>
    <scope>NUCLEOTIDE SEQUENCE [LARGE SCALE GENOMIC DNA]</scope>
    <source>
        <strain evidence="15 16">CECT 7378</strain>
    </source>
</reference>
<dbReference type="InterPro" id="IPR006135">
    <property type="entry name" value="T3SS_substrate_exporter"/>
</dbReference>
<dbReference type="GO" id="GO:0044780">
    <property type="term" value="P:bacterial-type flagellum assembly"/>
    <property type="evidence" value="ECO:0007669"/>
    <property type="project" value="InterPro"/>
</dbReference>
<evidence type="ECO:0000256" key="4">
    <source>
        <dbReference type="ARBA" id="ARBA00022448"/>
    </source>
</evidence>